<dbReference type="InterPro" id="IPR011989">
    <property type="entry name" value="ARM-like"/>
</dbReference>
<dbReference type="Proteomes" id="UP000792063">
    <property type="component" value="Unassembled WGS sequence"/>
</dbReference>
<dbReference type="Proteomes" id="UP000285883">
    <property type="component" value="Unassembled WGS sequence"/>
</dbReference>
<evidence type="ECO:0008006" key="7">
    <source>
        <dbReference type="Google" id="ProtNLM"/>
    </source>
</evidence>
<dbReference type="Gene3D" id="1.25.10.10">
    <property type="entry name" value="Leucine-rich Repeat Variant"/>
    <property type="match status" value="1"/>
</dbReference>
<evidence type="ECO:0000313" key="5">
    <source>
        <dbReference type="Proteomes" id="UP000285624"/>
    </source>
</evidence>
<dbReference type="EMBL" id="MAYM02000987">
    <property type="protein sequence ID" value="RLN31389.1"/>
    <property type="molecule type" value="Genomic_DNA"/>
</dbReference>
<dbReference type="InterPro" id="IPR016024">
    <property type="entry name" value="ARM-type_fold"/>
</dbReference>
<dbReference type="EMBL" id="JPWU03000098">
    <property type="protein sequence ID" value="KAG2526569.1"/>
    <property type="molecule type" value="Genomic_DNA"/>
</dbReference>
<evidence type="ECO:0000313" key="6">
    <source>
        <dbReference type="Proteomes" id="UP000285883"/>
    </source>
</evidence>
<gene>
    <name evidence="3" type="ORF">BBI17_008798</name>
    <name evidence="4" type="ORF">BBO99_00008763</name>
    <name evidence="1" type="ORF">JM16_004784</name>
    <name evidence="2" type="ORF">JM18_004336</name>
</gene>
<reference evidence="1" key="1">
    <citation type="journal article" date="2015" name="Genom Data">
        <title>Genome sequences of six Phytophthora species associated with forests in New Zealand.</title>
        <authorList>
            <person name="Studholme D.J."/>
            <person name="McDougal R.L."/>
            <person name="Sambles C."/>
            <person name="Hansen E."/>
            <person name="Hardy G."/>
            <person name="Grant M."/>
            <person name="Ganley R.J."/>
            <person name="Williams N.M."/>
        </authorList>
    </citation>
    <scope>NUCLEOTIDE SEQUENCE</scope>
    <source>
        <strain evidence="1">NZFS 2646</strain>
        <strain evidence="2">NZFS 3630</strain>
    </source>
</reference>
<proteinExistence type="predicted"/>
<sequence length="327" mass="36563">MQFYRENYCEVLAVLEESSNRTDPYAVRRACAELKRLVLHRNAVRHSMVDEGRLLPVLVEIVTNHVEGEQGEVVADCCRFLQRLISHKEPTELDIQSKLTEAGCLELMTKGLEAQPNARRLYIEICRLVTLLCFDTIATPHADNQTDIANTALYELICARLEQGGISEEEAAAGCSAISALIYENDSNGVTAIHKYGILVKFSTVLRIFPVSLRVAHCIFQALFQLITMEPSLSDDVVDTGMLQLAVELLDSSALMQEYRGPASFTVHWHIVKFLEINIRHNETNRVPLTRLGASRLVKLVYNNQEVASQPGLLLMCEHAVANIEGT</sequence>
<organism evidence="3 6">
    <name type="scientific">Phytophthora kernoviae</name>
    <dbReference type="NCBI Taxonomy" id="325452"/>
    <lineage>
        <taxon>Eukaryota</taxon>
        <taxon>Sar</taxon>
        <taxon>Stramenopiles</taxon>
        <taxon>Oomycota</taxon>
        <taxon>Peronosporomycetes</taxon>
        <taxon>Peronosporales</taxon>
        <taxon>Peronosporaceae</taxon>
        <taxon>Phytophthora</taxon>
    </lineage>
</organism>
<evidence type="ECO:0000313" key="3">
    <source>
        <dbReference type="EMBL" id="RLN31389.1"/>
    </source>
</evidence>
<evidence type="ECO:0000313" key="1">
    <source>
        <dbReference type="EMBL" id="KAG2524829.1"/>
    </source>
</evidence>
<dbReference type="SUPFAM" id="SSF48371">
    <property type="entry name" value="ARM repeat"/>
    <property type="match status" value="1"/>
</dbReference>
<dbReference type="Proteomes" id="UP000785171">
    <property type="component" value="Unassembled WGS sequence"/>
</dbReference>
<keyword evidence="5" id="KW-1185">Reference proteome</keyword>
<name>A0A3R7IKZ3_9STRA</name>
<dbReference type="AlphaFoldDB" id="A0A3R7IKZ3"/>
<dbReference type="EMBL" id="MBDN02000512">
    <property type="protein sequence ID" value="RLN74750.1"/>
    <property type="molecule type" value="Genomic_DNA"/>
</dbReference>
<reference evidence="5 6" key="2">
    <citation type="submission" date="2018-07" db="EMBL/GenBank/DDBJ databases">
        <title>Genome sequencing of oomycete isolates from Chile give support for New Zealand origin for Phytophthora kernoviae and make available the first Nothophytophthora sp. genome.</title>
        <authorList>
            <person name="Studholme D.J."/>
            <person name="Sanfuentes E."/>
            <person name="Panda P."/>
            <person name="Hill R."/>
            <person name="Sambles C."/>
            <person name="Grant M."/>
            <person name="Williams N.M."/>
            <person name="Mcdougal R.L."/>
        </authorList>
    </citation>
    <scope>NUCLEOTIDE SEQUENCE [LARGE SCALE GENOMIC DNA]</scope>
    <source>
        <strain evidence="3">Chile2</strain>
        <strain evidence="4">Chile4</strain>
    </source>
</reference>
<dbReference type="Proteomes" id="UP000285624">
    <property type="component" value="Unassembled WGS sequence"/>
</dbReference>
<dbReference type="EMBL" id="JPWV03000105">
    <property type="protein sequence ID" value="KAG2524829.1"/>
    <property type="molecule type" value="Genomic_DNA"/>
</dbReference>
<accession>A0A3R7IKZ3</accession>
<protein>
    <recommendedName>
        <fullName evidence="7">Ataxin-10 domain-containing protein</fullName>
    </recommendedName>
</protein>
<evidence type="ECO:0000313" key="2">
    <source>
        <dbReference type="EMBL" id="KAG2526569.1"/>
    </source>
</evidence>
<comment type="caution">
    <text evidence="3">The sequence shown here is derived from an EMBL/GenBank/DDBJ whole genome shotgun (WGS) entry which is preliminary data.</text>
</comment>
<evidence type="ECO:0000313" key="4">
    <source>
        <dbReference type="EMBL" id="RLN74750.1"/>
    </source>
</evidence>
<reference evidence="1" key="3">
    <citation type="submission" date="2020-06" db="EMBL/GenBank/DDBJ databases">
        <authorList>
            <person name="Studholme D.J."/>
        </authorList>
    </citation>
    <scope>NUCLEOTIDE SEQUENCE</scope>
    <source>
        <strain evidence="1">NZFS 2646</strain>
        <strain evidence="2">NZFS 3630</strain>
    </source>
</reference>